<evidence type="ECO:0000313" key="1">
    <source>
        <dbReference type="EMBL" id="GAA1676566.1"/>
    </source>
</evidence>
<dbReference type="Proteomes" id="UP001500280">
    <property type="component" value="Unassembled WGS sequence"/>
</dbReference>
<proteinExistence type="predicted"/>
<evidence type="ECO:0000313" key="2">
    <source>
        <dbReference type="Proteomes" id="UP001500280"/>
    </source>
</evidence>
<reference evidence="1 2" key="1">
    <citation type="journal article" date="2019" name="Int. J. Syst. Evol. Microbiol.">
        <title>The Global Catalogue of Microorganisms (GCM) 10K type strain sequencing project: providing services to taxonomists for standard genome sequencing and annotation.</title>
        <authorList>
            <consortium name="The Broad Institute Genomics Platform"/>
            <consortium name="The Broad Institute Genome Sequencing Center for Infectious Disease"/>
            <person name="Wu L."/>
            <person name="Ma J."/>
        </authorList>
    </citation>
    <scope>NUCLEOTIDE SEQUENCE [LARGE SCALE GENOMIC DNA]</scope>
    <source>
        <strain evidence="1 2">JCM 14307</strain>
    </source>
</reference>
<protein>
    <submittedName>
        <fullName evidence="1">Uncharacterized protein</fullName>
    </submittedName>
</protein>
<dbReference type="EMBL" id="BAAANF010000006">
    <property type="protein sequence ID" value="GAA1676566.1"/>
    <property type="molecule type" value="Genomic_DNA"/>
</dbReference>
<organism evidence="1 2">
    <name type="scientific">Kribbella yunnanensis</name>
    <dbReference type="NCBI Taxonomy" id="190194"/>
    <lineage>
        <taxon>Bacteria</taxon>
        <taxon>Bacillati</taxon>
        <taxon>Actinomycetota</taxon>
        <taxon>Actinomycetes</taxon>
        <taxon>Propionibacteriales</taxon>
        <taxon>Kribbellaceae</taxon>
        <taxon>Kribbella</taxon>
    </lineage>
</organism>
<name>A0ABN2GTH8_9ACTN</name>
<keyword evidence="2" id="KW-1185">Reference proteome</keyword>
<sequence>MARDGVDPVGAGAGRGWNIRRINPTTLEWTAPHGFVCHVDPTGTHRLITSEG</sequence>
<comment type="caution">
    <text evidence="1">The sequence shown here is derived from an EMBL/GenBank/DDBJ whole genome shotgun (WGS) entry which is preliminary data.</text>
</comment>
<accession>A0ABN2GTH8</accession>
<gene>
    <name evidence="1" type="ORF">GCM10009745_19770</name>
</gene>